<evidence type="ECO:0000256" key="2">
    <source>
        <dbReference type="ARBA" id="ARBA00022618"/>
    </source>
</evidence>
<dbReference type="GO" id="GO:0051991">
    <property type="term" value="F:UDP-N-acetyl-D-glucosamine:N-acetylmuramoyl-L-alanyl-D-glutamyl-meso-2,6-diaminopimelyl-D-alanyl-D-alanine-diphosphoundecaprenol 4-beta-N-acetylglucosaminlytransferase activity"/>
    <property type="evidence" value="ECO:0007669"/>
    <property type="project" value="RHEA"/>
</dbReference>
<comment type="function">
    <text evidence="10">Cell wall formation. Catalyzes the transfer of a GlcNAc subunit on undecaprenyl-pyrophosphoryl-MurNAc-pentapeptide (lipid intermediate I) to form undecaprenyl-pyrophosphoryl-MurNAc-(pentapeptide)GlcNAc (lipid intermediate II).</text>
</comment>
<dbReference type="CDD" id="cd03785">
    <property type="entry name" value="GT28_MurG"/>
    <property type="match status" value="1"/>
</dbReference>
<name>A0A1B0ZJM2_9MICO</name>
<evidence type="ECO:0000256" key="4">
    <source>
        <dbReference type="ARBA" id="ARBA00022679"/>
    </source>
</evidence>
<keyword evidence="4 10" id="KW-0808">Transferase</keyword>
<keyword evidence="7 10" id="KW-0472">Membrane</keyword>
<dbReference type="InterPro" id="IPR007235">
    <property type="entry name" value="Glyco_trans_28_C"/>
</dbReference>
<keyword evidence="3 10" id="KW-0328">Glycosyltransferase</keyword>
<feature type="binding site" evidence="10">
    <location>
        <begin position="22"/>
        <end position="24"/>
    </location>
    <ligand>
        <name>UDP-N-acetyl-alpha-D-glucosamine</name>
        <dbReference type="ChEBI" id="CHEBI:57705"/>
    </ligand>
</feature>
<evidence type="ECO:0000256" key="5">
    <source>
        <dbReference type="ARBA" id="ARBA00022960"/>
    </source>
</evidence>
<evidence type="ECO:0000256" key="8">
    <source>
        <dbReference type="ARBA" id="ARBA00023306"/>
    </source>
</evidence>
<dbReference type="InterPro" id="IPR006009">
    <property type="entry name" value="GlcNAc_MurG"/>
</dbReference>
<feature type="domain" description="Glycosyltransferase family 28 N-terminal" evidence="11">
    <location>
        <begin position="15"/>
        <end position="154"/>
    </location>
</feature>
<keyword evidence="6 10" id="KW-0573">Peptidoglycan synthesis</keyword>
<dbReference type="GO" id="GO:0050511">
    <property type="term" value="F:undecaprenyldiphospho-muramoylpentapeptide beta-N-acetylglucosaminyltransferase activity"/>
    <property type="evidence" value="ECO:0007669"/>
    <property type="project" value="UniProtKB-UniRule"/>
</dbReference>
<dbReference type="GO" id="GO:0051301">
    <property type="term" value="P:cell division"/>
    <property type="evidence" value="ECO:0007669"/>
    <property type="project" value="UniProtKB-KW"/>
</dbReference>
<feature type="domain" description="Glycosyl transferase family 28 C-terminal" evidence="12">
    <location>
        <begin position="204"/>
        <end position="361"/>
    </location>
</feature>
<dbReference type="PATRIC" id="fig|1630135.4.peg.1607"/>
<keyword evidence="9 10" id="KW-0961">Cell wall biogenesis/degradation</keyword>
<keyword evidence="5 10" id="KW-0133">Cell shape</keyword>
<dbReference type="GO" id="GO:0005975">
    <property type="term" value="P:carbohydrate metabolic process"/>
    <property type="evidence" value="ECO:0007669"/>
    <property type="project" value="InterPro"/>
</dbReference>
<protein>
    <recommendedName>
        <fullName evidence="10">UDP-N-acetylglucosamine--N-acetylmuramyl-(pentapeptide) pyrophosphoryl-undecaprenol N-acetylglucosamine transferase</fullName>
        <ecNumber evidence="10">2.4.1.227</ecNumber>
    </recommendedName>
    <alternativeName>
        <fullName evidence="10">Undecaprenyl-PP-MurNAc-pentapeptide-UDPGlcNAc GlcNAc transferase</fullName>
    </alternativeName>
</protein>
<feature type="binding site" evidence="10">
    <location>
        <position position="177"/>
    </location>
    <ligand>
        <name>UDP-N-acetyl-alpha-D-glucosamine</name>
        <dbReference type="ChEBI" id="CHEBI:57705"/>
    </ligand>
</feature>
<dbReference type="Proteomes" id="UP000092596">
    <property type="component" value="Chromosome"/>
</dbReference>
<dbReference type="InterPro" id="IPR004276">
    <property type="entry name" value="GlycoTrans_28_N"/>
</dbReference>
<feature type="binding site" evidence="10">
    <location>
        <position position="302"/>
    </location>
    <ligand>
        <name>UDP-N-acetyl-alpha-D-glucosamine</name>
        <dbReference type="ChEBI" id="CHEBI:57705"/>
    </ligand>
</feature>
<comment type="subcellular location">
    <subcellularLocation>
        <location evidence="10">Cell membrane</location>
        <topology evidence="10">Peripheral membrane protein</topology>
        <orientation evidence="10">Cytoplasmic side</orientation>
    </subcellularLocation>
</comment>
<evidence type="ECO:0000256" key="6">
    <source>
        <dbReference type="ARBA" id="ARBA00022984"/>
    </source>
</evidence>
<accession>A0A1B0ZJM2</accession>
<evidence type="ECO:0000256" key="3">
    <source>
        <dbReference type="ARBA" id="ARBA00022676"/>
    </source>
</evidence>
<comment type="pathway">
    <text evidence="10">Cell wall biogenesis; peptidoglycan biosynthesis.</text>
</comment>
<feature type="binding site" evidence="10">
    <location>
        <position position="211"/>
    </location>
    <ligand>
        <name>UDP-N-acetyl-alpha-D-glucosamine</name>
        <dbReference type="ChEBI" id="CHEBI:57705"/>
    </ligand>
</feature>
<dbReference type="STRING" id="1630135.DAD186_16060"/>
<dbReference type="AlphaFoldDB" id="A0A1B0ZJM2"/>
<comment type="similarity">
    <text evidence="10">Belongs to the glycosyltransferase 28 family. MurG subfamily.</text>
</comment>
<organism evidence="13 14">
    <name type="scientific">Dermabacter vaginalis</name>
    <dbReference type="NCBI Taxonomy" id="1630135"/>
    <lineage>
        <taxon>Bacteria</taxon>
        <taxon>Bacillati</taxon>
        <taxon>Actinomycetota</taxon>
        <taxon>Actinomycetes</taxon>
        <taxon>Micrococcales</taxon>
        <taxon>Dermabacteraceae</taxon>
        <taxon>Dermabacter</taxon>
    </lineage>
</organism>
<dbReference type="GO" id="GO:0009252">
    <property type="term" value="P:peptidoglycan biosynthetic process"/>
    <property type="evidence" value="ECO:0007669"/>
    <property type="project" value="UniProtKB-UniRule"/>
</dbReference>
<evidence type="ECO:0000313" key="14">
    <source>
        <dbReference type="Proteomes" id="UP000092596"/>
    </source>
</evidence>
<evidence type="ECO:0000313" key="13">
    <source>
        <dbReference type="EMBL" id="ANP28156.1"/>
    </source>
</evidence>
<dbReference type="GO" id="GO:0008360">
    <property type="term" value="P:regulation of cell shape"/>
    <property type="evidence" value="ECO:0007669"/>
    <property type="project" value="UniProtKB-KW"/>
</dbReference>
<evidence type="ECO:0000259" key="12">
    <source>
        <dbReference type="Pfam" id="PF04101"/>
    </source>
</evidence>
<dbReference type="Pfam" id="PF04101">
    <property type="entry name" value="Glyco_tran_28_C"/>
    <property type="match status" value="1"/>
</dbReference>
<dbReference type="UniPathway" id="UPA00219"/>
<dbReference type="KEGG" id="dva:DAD186_16060"/>
<proteinExistence type="inferred from homology"/>
<dbReference type="RefSeq" id="WP_065248197.1">
    <property type="nucleotide sequence ID" value="NZ_CP012117.1"/>
</dbReference>
<dbReference type="EC" id="2.4.1.227" evidence="10"/>
<dbReference type="EMBL" id="CP012117">
    <property type="protein sequence ID" value="ANP28156.1"/>
    <property type="molecule type" value="Genomic_DNA"/>
</dbReference>
<feature type="binding site" evidence="10">
    <location>
        <position position="136"/>
    </location>
    <ligand>
        <name>UDP-N-acetyl-alpha-D-glucosamine</name>
        <dbReference type="ChEBI" id="CHEBI:57705"/>
    </ligand>
</feature>
<evidence type="ECO:0000256" key="7">
    <source>
        <dbReference type="ARBA" id="ARBA00023136"/>
    </source>
</evidence>
<keyword evidence="2 10" id="KW-0132">Cell division</keyword>
<evidence type="ECO:0000256" key="9">
    <source>
        <dbReference type="ARBA" id="ARBA00023316"/>
    </source>
</evidence>
<dbReference type="NCBIfam" id="TIGR01133">
    <property type="entry name" value="murG"/>
    <property type="match status" value="1"/>
</dbReference>
<keyword evidence="8 10" id="KW-0131">Cell cycle</keyword>
<dbReference type="GO" id="GO:0071555">
    <property type="term" value="P:cell wall organization"/>
    <property type="evidence" value="ECO:0007669"/>
    <property type="project" value="UniProtKB-KW"/>
</dbReference>
<dbReference type="PANTHER" id="PTHR21015">
    <property type="entry name" value="UDP-N-ACETYLGLUCOSAMINE--N-ACETYLMURAMYL-(PENTAPEPTIDE) PYROPHOSPHORYL-UNDECAPRENOL N-ACETYLGLUCOSAMINE TRANSFERASE 1"/>
    <property type="match status" value="1"/>
</dbReference>
<dbReference type="HAMAP" id="MF_00033">
    <property type="entry name" value="MurG"/>
    <property type="match status" value="1"/>
</dbReference>
<dbReference type="GO" id="GO:0005886">
    <property type="term" value="C:plasma membrane"/>
    <property type="evidence" value="ECO:0007669"/>
    <property type="project" value="UniProtKB-SubCell"/>
</dbReference>
<comment type="catalytic activity">
    <reaction evidence="10">
        <text>di-trans,octa-cis-undecaprenyl diphospho-N-acetyl-alpha-D-muramoyl-L-alanyl-D-glutamyl-meso-2,6-diaminopimeloyl-D-alanyl-D-alanine + UDP-N-acetyl-alpha-D-glucosamine = di-trans,octa-cis-undecaprenyl diphospho-[N-acetyl-alpha-D-glucosaminyl-(1-&gt;4)]-N-acetyl-alpha-D-muramoyl-L-alanyl-D-glutamyl-meso-2,6-diaminopimeloyl-D-alanyl-D-alanine + UDP + H(+)</text>
        <dbReference type="Rhea" id="RHEA:31227"/>
        <dbReference type="ChEBI" id="CHEBI:15378"/>
        <dbReference type="ChEBI" id="CHEBI:57705"/>
        <dbReference type="ChEBI" id="CHEBI:58223"/>
        <dbReference type="ChEBI" id="CHEBI:61387"/>
        <dbReference type="ChEBI" id="CHEBI:61388"/>
        <dbReference type="EC" id="2.4.1.227"/>
    </reaction>
</comment>
<comment type="caution">
    <text evidence="10">Lacks conserved residue(s) required for the propagation of feature annotation.</text>
</comment>
<dbReference type="PANTHER" id="PTHR21015:SF22">
    <property type="entry name" value="GLYCOSYLTRANSFERASE"/>
    <property type="match status" value="1"/>
</dbReference>
<dbReference type="Gene3D" id="3.40.50.2000">
    <property type="entry name" value="Glycogen Phosphorylase B"/>
    <property type="match status" value="2"/>
</dbReference>
<sequence>MTSTASTHARTNATVLVAGAGSAGHVSPMLAVARALTERYEGVRVVALGTKVGLEADLVPAAGFELLTIDKVPFPRRPNAAALRFPREFGRGLGDVRRFIRHEDVDAVAGFGGYVCPPAYIAGKHARIPLFIHEANKRPGMANRLGARLGAQVMTAFDMSETSGPLSKSEWVGMPMRPEIAHLDREARRAAARESFGLDPDMPTLLVTGGSLGAQRLNEILTSAIVPLEGLGVQILHVTGKGKKIPVSGKHYVQVEYVNGMEDAYAAADFAVTRSGAGTVCEVAAVGLPALFVPLPIGNGEQALNGADMVEAGGARMIKDALLTPELLIETVAECMLDTEVRTRMEHAALALGKRDAAERVADRIAASIPTLATQRPKGGAR</sequence>
<reference evidence="13 14" key="1">
    <citation type="submission" date="2015-06" db="EMBL/GenBank/DDBJ databases">
        <title>Investigation of pathophysiology for high-risk pregnancy and development of treatment modality based on it.</title>
        <authorList>
            <person name="Kim B.-C."/>
            <person name="Lim S."/>
        </authorList>
    </citation>
    <scope>NUCLEOTIDE SEQUENCE [LARGE SCALE GENOMIC DNA]</scope>
    <source>
        <strain evidence="13 14">AD1-86</strain>
    </source>
</reference>
<evidence type="ECO:0000256" key="1">
    <source>
        <dbReference type="ARBA" id="ARBA00022475"/>
    </source>
</evidence>
<evidence type="ECO:0000259" key="11">
    <source>
        <dbReference type="Pfam" id="PF03033"/>
    </source>
</evidence>
<evidence type="ECO:0000256" key="10">
    <source>
        <dbReference type="HAMAP-Rule" id="MF_00033"/>
    </source>
</evidence>
<gene>
    <name evidence="10" type="primary">murG</name>
    <name evidence="13" type="ORF">DAD186_16060</name>
</gene>
<dbReference type="Pfam" id="PF03033">
    <property type="entry name" value="Glyco_transf_28"/>
    <property type="match status" value="1"/>
</dbReference>
<keyword evidence="1 10" id="KW-1003">Cell membrane</keyword>
<dbReference type="SUPFAM" id="SSF53756">
    <property type="entry name" value="UDP-Glycosyltransferase/glycogen phosphorylase"/>
    <property type="match status" value="1"/>
</dbReference>